<dbReference type="AlphaFoldDB" id="A0A397UKU5"/>
<evidence type="ECO:0000313" key="2">
    <source>
        <dbReference type="Proteomes" id="UP000266673"/>
    </source>
</evidence>
<comment type="caution">
    <text evidence="1">The sequence shown here is derived from an EMBL/GenBank/DDBJ whole genome shotgun (WGS) entry which is preliminary data.</text>
</comment>
<gene>
    <name evidence="1" type="ORF">C2G38_2204944</name>
</gene>
<dbReference type="EMBL" id="QKWP01001200">
    <property type="protein sequence ID" value="RIB10882.1"/>
    <property type="molecule type" value="Genomic_DNA"/>
</dbReference>
<dbReference type="Proteomes" id="UP000266673">
    <property type="component" value="Unassembled WGS sequence"/>
</dbReference>
<keyword evidence="2" id="KW-1185">Reference proteome</keyword>
<protein>
    <submittedName>
        <fullName evidence="1">Uncharacterized protein</fullName>
    </submittedName>
</protein>
<sequence length="199" mass="23104">MSDFEPIYINLEEYNAFKENSQDSFIDEDELENAFKITLENAFENTRCLIGNDYDDNLGYEEIEDSNDKDNKSSKDDNENIIDKNEISTTKILGVCFIHFTFDQNRLHSDCYKEHSWKINGNNVQVPCIGVAKCLAFTEGTIVQKSSLGNRIHYICTKCFQKQSEHLYKRPDKPKPFVQCTELEKYRNNTNNVLADIGR</sequence>
<organism evidence="1 2">
    <name type="scientific">Gigaspora rosea</name>
    <dbReference type="NCBI Taxonomy" id="44941"/>
    <lineage>
        <taxon>Eukaryota</taxon>
        <taxon>Fungi</taxon>
        <taxon>Fungi incertae sedis</taxon>
        <taxon>Mucoromycota</taxon>
        <taxon>Glomeromycotina</taxon>
        <taxon>Glomeromycetes</taxon>
        <taxon>Diversisporales</taxon>
        <taxon>Gigasporaceae</taxon>
        <taxon>Gigaspora</taxon>
    </lineage>
</organism>
<name>A0A397UKU5_9GLOM</name>
<reference evidence="1 2" key="1">
    <citation type="submission" date="2018-06" db="EMBL/GenBank/DDBJ databases">
        <title>Comparative genomics reveals the genomic features of Rhizophagus irregularis, R. cerebriforme, R. diaphanum and Gigaspora rosea, and their symbiotic lifestyle signature.</title>
        <authorList>
            <person name="Morin E."/>
            <person name="San Clemente H."/>
            <person name="Chen E.C.H."/>
            <person name="De La Providencia I."/>
            <person name="Hainaut M."/>
            <person name="Kuo A."/>
            <person name="Kohler A."/>
            <person name="Murat C."/>
            <person name="Tang N."/>
            <person name="Roy S."/>
            <person name="Loubradou J."/>
            <person name="Henrissat B."/>
            <person name="Grigoriev I.V."/>
            <person name="Corradi N."/>
            <person name="Roux C."/>
            <person name="Martin F.M."/>
        </authorList>
    </citation>
    <scope>NUCLEOTIDE SEQUENCE [LARGE SCALE GENOMIC DNA]</scope>
    <source>
        <strain evidence="1 2">DAOM 194757</strain>
    </source>
</reference>
<accession>A0A397UKU5</accession>
<evidence type="ECO:0000313" key="1">
    <source>
        <dbReference type="EMBL" id="RIB10882.1"/>
    </source>
</evidence>
<proteinExistence type="predicted"/>
<dbReference type="OrthoDB" id="2446931at2759"/>